<comment type="caution">
    <text evidence="7">The sequence shown here is derived from an EMBL/GenBank/DDBJ whole genome shotgun (WGS) entry which is preliminary data.</text>
</comment>
<dbReference type="Gene3D" id="1.10.443.10">
    <property type="entry name" value="Intergrase catalytic core"/>
    <property type="match status" value="1"/>
</dbReference>
<dbReference type="GO" id="GO:0003677">
    <property type="term" value="F:DNA binding"/>
    <property type="evidence" value="ECO:0007669"/>
    <property type="project" value="UniProtKB-UniRule"/>
</dbReference>
<evidence type="ECO:0000259" key="5">
    <source>
        <dbReference type="PROSITE" id="PS51898"/>
    </source>
</evidence>
<dbReference type="Pfam" id="PF00589">
    <property type="entry name" value="Phage_integrase"/>
    <property type="match status" value="1"/>
</dbReference>
<evidence type="ECO:0000256" key="4">
    <source>
        <dbReference type="PROSITE-ProRule" id="PRU01248"/>
    </source>
</evidence>
<evidence type="ECO:0000256" key="1">
    <source>
        <dbReference type="ARBA" id="ARBA00008857"/>
    </source>
</evidence>
<dbReference type="OrthoDB" id="1822491at2"/>
<dbReference type="GO" id="GO:0015074">
    <property type="term" value="P:DNA integration"/>
    <property type="evidence" value="ECO:0007669"/>
    <property type="project" value="InterPro"/>
</dbReference>
<feature type="domain" description="Tyr recombinase" evidence="5">
    <location>
        <begin position="141"/>
        <end position="308"/>
    </location>
</feature>
<dbReference type="SUPFAM" id="SSF56349">
    <property type="entry name" value="DNA breaking-rejoining enzymes"/>
    <property type="match status" value="1"/>
</dbReference>
<protein>
    <submittedName>
        <fullName evidence="7">Tyrosine recombinase</fullName>
    </submittedName>
</protein>
<evidence type="ECO:0000259" key="6">
    <source>
        <dbReference type="PROSITE" id="PS51900"/>
    </source>
</evidence>
<evidence type="ECO:0000256" key="2">
    <source>
        <dbReference type="ARBA" id="ARBA00023125"/>
    </source>
</evidence>
<keyword evidence="3" id="KW-0233">DNA recombination</keyword>
<dbReference type="PROSITE" id="PS51898">
    <property type="entry name" value="TYR_RECOMBINASE"/>
    <property type="match status" value="1"/>
</dbReference>
<dbReference type="InterPro" id="IPR013762">
    <property type="entry name" value="Integrase-like_cat_sf"/>
</dbReference>
<name>A0A4U6QNB3_9ACTN</name>
<dbReference type="InterPro" id="IPR011010">
    <property type="entry name" value="DNA_brk_join_enz"/>
</dbReference>
<evidence type="ECO:0000313" key="8">
    <source>
        <dbReference type="Proteomes" id="UP000306985"/>
    </source>
</evidence>
<dbReference type="AlphaFoldDB" id="A0A4U6QNB3"/>
<dbReference type="InterPro" id="IPR010998">
    <property type="entry name" value="Integrase_recombinase_N"/>
</dbReference>
<dbReference type="Gene3D" id="1.10.150.130">
    <property type="match status" value="1"/>
</dbReference>
<sequence>MMTRSSGLAHLRADATPQRADVLAARCKIMVPLTTKSDQEESMETGRLLAQWATWMRAQNCAETTIQARTARIRILEEFAGAPAAELTIDEIYAYTATIAHPSTKATYYAHLRAWYRWLVQAGHRDDDPTQRVKAPRSPRRLPHPVADAHMRVLLAGGHYSRTHVMILLAALAGLRVHEIAKVRGEDVDLVANTIRVTGKGHVTTVLPLHPMLATAALRMPRRGWWFPARGSRTGHVLPRSVTDVVRLAMRRAGVPGSAHSLRHWYGTTLVQSGTDLRTAQTLLRHANLNTTEIYTQVDDRMRRAAVHRLDPGAAA</sequence>
<comment type="similarity">
    <text evidence="1">Belongs to the 'phage' integrase family.</text>
</comment>
<proteinExistence type="inferred from homology"/>
<dbReference type="Proteomes" id="UP000306985">
    <property type="component" value="Unassembled WGS sequence"/>
</dbReference>
<dbReference type="InterPro" id="IPR044068">
    <property type="entry name" value="CB"/>
</dbReference>
<dbReference type="CDD" id="cd00397">
    <property type="entry name" value="DNA_BRE_C"/>
    <property type="match status" value="1"/>
</dbReference>
<reference evidence="7 8" key="1">
    <citation type="submission" date="2019-05" db="EMBL/GenBank/DDBJ databases">
        <title>Nakamurella sp. N5BH11, whole genome shotgun sequence.</title>
        <authorList>
            <person name="Tuo L."/>
        </authorList>
    </citation>
    <scope>NUCLEOTIDE SEQUENCE [LARGE SCALE GENOMIC DNA]</scope>
    <source>
        <strain evidence="7 8">N5BH11</strain>
    </source>
</reference>
<keyword evidence="8" id="KW-1185">Reference proteome</keyword>
<dbReference type="InterPro" id="IPR050090">
    <property type="entry name" value="Tyrosine_recombinase_XerCD"/>
</dbReference>
<accession>A0A4U6QNB3</accession>
<dbReference type="InterPro" id="IPR002104">
    <property type="entry name" value="Integrase_catalytic"/>
</dbReference>
<dbReference type="GO" id="GO:0006310">
    <property type="term" value="P:DNA recombination"/>
    <property type="evidence" value="ECO:0007669"/>
    <property type="project" value="UniProtKB-KW"/>
</dbReference>
<dbReference type="PANTHER" id="PTHR30349:SF41">
    <property type="entry name" value="INTEGRASE_RECOMBINASE PROTEIN MJ0367-RELATED"/>
    <property type="match status" value="1"/>
</dbReference>
<dbReference type="PROSITE" id="PS51900">
    <property type="entry name" value="CB"/>
    <property type="match status" value="1"/>
</dbReference>
<evidence type="ECO:0000313" key="7">
    <source>
        <dbReference type="EMBL" id="TKV61899.1"/>
    </source>
</evidence>
<keyword evidence="2 4" id="KW-0238">DNA-binding</keyword>
<evidence type="ECO:0000256" key="3">
    <source>
        <dbReference type="ARBA" id="ARBA00023172"/>
    </source>
</evidence>
<feature type="domain" description="Core-binding (CB)" evidence="6">
    <location>
        <begin position="43"/>
        <end position="120"/>
    </location>
</feature>
<gene>
    <name evidence="7" type="ORF">FDO65_10265</name>
</gene>
<dbReference type="EMBL" id="SZZH01000001">
    <property type="protein sequence ID" value="TKV61899.1"/>
    <property type="molecule type" value="Genomic_DNA"/>
</dbReference>
<organism evidence="7 8">
    <name type="scientific">Nakamurella flava</name>
    <dbReference type="NCBI Taxonomy" id="2576308"/>
    <lineage>
        <taxon>Bacteria</taxon>
        <taxon>Bacillati</taxon>
        <taxon>Actinomycetota</taxon>
        <taxon>Actinomycetes</taxon>
        <taxon>Nakamurellales</taxon>
        <taxon>Nakamurellaceae</taxon>
        <taxon>Nakamurella</taxon>
    </lineage>
</organism>
<dbReference type="PANTHER" id="PTHR30349">
    <property type="entry name" value="PHAGE INTEGRASE-RELATED"/>
    <property type="match status" value="1"/>
</dbReference>